<reference evidence="2" key="1">
    <citation type="journal article" date="2013" name="Nat. Genet.">
        <title>The duck genome and transcriptome provide insight into an avian influenza virus reservoir species.</title>
        <authorList>
            <person name="Huang Y."/>
            <person name="Li Y."/>
            <person name="Burt D.W."/>
            <person name="Chen H."/>
            <person name="Zhang Y."/>
            <person name="Qian W."/>
            <person name="Kim H."/>
            <person name="Gan S."/>
            <person name="Zhao Y."/>
            <person name="Li J."/>
            <person name="Yi K."/>
            <person name="Feng H."/>
            <person name="Zhu P."/>
            <person name="Li B."/>
            <person name="Liu Q."/>
            <person name="Fairley S."/>
            <person name="Magor K.E."/>
            <person name="Du Z."/>
            <person name="Hu X."/>
            <person name="Goodman L."/>
            <person name="Tafer H."/>
            <person name="Vignal A."/>
            <person name="Lee T."/>
            <person name="Kim K.W."/>
            <person name="Sheng Z."/>
            <person name="An Y."/>
            <person name="Searle S."/>
            <person name="Herrero J."/>
            <person name="Groenen M.A."/>
            <person name="Crooijmans R.P."/>
            <person name="Faraut T."/>
            <person name="Cai Q."/>
            <person name="Webster R.G."/>
            <person name="Aldridge J.R."/>
            <person name="Warren W.C."/>
            <person name="Bartschat S."/>
            <person name="Kehr S."/>
            <person name="Marz M."/>
            <person name="Stadler P.F."/>
            <person name="Smith J."/>
            <person name="Kraus R.H."/>
            <person name="Zhao Y."/>
            <person name="Ren L."/>
            <person name="Fei J."/>
            <person name="Morisson M."/>
            <person name="Kaiser P."/>
            <person name="Griffin D.K."/>
            <person name="Rao M."/>
            <person name="Pitel F."/>
            <person name="Wang J."/>
            <person name="Li N."/>
        </authorList>
    </citation>
    <scope>NUCLEOTIDE SEQUENCE [LARGE SCALE GENOMIC DNA]</scope>
</reference>
<organism evidence="1 2">
    <name type="scientific">Anas platyrhynchos</name>
    <name type="common">Mallard</name>
    <name type="synonym">Anas boschas</name>
    <dbReference type="NCBI Taxonomy" id="8839"/>
    <lineage>
        <taxon>Eukaryota</taxon>
        <taxon>Metazoa</taxon>
        <taxon>Chordata</taxon>
        <taxon>Craniata</taxon>
        <taxon>Vertebrata</taxon>
        <taxon>Euteleostomi</taxon>
        <taxon>Archelosauria</taxon>
        <taxon>Archosauria</taxon>
        <taxon>Dinosauria</taxon>
        <taxon>Saurischia</taxon>
        <taxon>Theropoda</taxon>
        <taxon>Coelurosauria</taxon>
        <taxon>Aves</taxon>
        <taxon>Neognathae</taxon>
        <taxon>Galloanserae</taxon>
        <taxon>Anseriformes</taxon>
        <taxon>Anatidae</taxon>
        <taxon>Anatinae</taxon>
        <taxon>Anas</taxon>
    </lineage>
</organism>
<gene>
    <name evidence="1" type="ORF">Anapl_09041</name>
</gene>
<proteinExistence type="predicted"/>
<accession>R0JBZ6</accession>
<keyword evidence="2" id="KW-1185">Reference proteome</keyword>
<dbReference type="EMBL" id="KB744591">
    <property type="protein sequence ID" value="EOA94775.1"/>
    <property type="molecule type" value="Genomic_DNA"/>
</dbReference>
<dbReference type="AlphaFoldDB" id="R0JBZ6"/>
<protein>
    <submittedName>
        <fullName evidence="1">Uncharacterized protein</fullName>
    </submittedName>
</protein>
<evidence type="ECO:0000313" key="1">
    <source>
        <dbReference type="EMBL" id="EOA94775.1"/>
    </source>
</evidence>
<evidence type="ECO:0000313" key="2">
    <source>
        <dbReference type="Proteomes" id="UP000296049"/>
    </source>
</evidence>
<name>R0JBZ6_ANAPL</name>
<sequence length="223" mass="25047">MEYIHFSEVRQRFSASSRSGKAAYTGGYGSSRCQRFFKGTLLSMIPPGQRQSPTTMLHPRFPAPRYEQAKSPGESGNYEGQIKHNICSYLHAHTQALAPQLLSARLADWSEHVLPTQKVHLQPAALLDQQHKPQSKHKLQAAKKHGCSATRTYTKVQAKTTNCHRFASEADDEEIPYGTGFCACVLWQQGDTLKRQLVQQDKATMPLALVNMQGKHLPCWMPE</sequence>
<dbReference type="Proteomes" id="UP000296049">
    <property type="component" value="Unassembled WGS sequence"/>
</dbReference>